<keyword evidence="11" id="KW-0969">Cilium</keyword>
<comment type="caution">
    <text evidence="16">The sequence shown here is derived from an EMBL/GenBank/DDBJ whole genome shotgun (WGS) entry which is preliminary data.</text>
</comment>
<feature type="compositionally biased region" description="Polar residues" evidence="15">
    <location>
        <begin position="14"/>
        <end position="23"/>
    </location>
</feature>
<evidence type="ECO:0000256" key="15">
    <source>
        <dbReference type="SAM" id="MobiDB-lite"/>
    </source>
</evidence>
<gene>
    <name evidence="16" type="ORF">P43SY_009864</name>
</gene>
<feature type="compositionally biased region" description="Gly residues" evidence="15">
    <location>
        <begin position="356"/>
        <end position="368"/>
    </location>
</feature>
<feature type="compositionally biased region" description="Basic and acidic residues" evidence="15">
    <location>
        <begin position="375"/>
        <end position="402"/>
    </location>
</feature>
<dbReference type="InterPro" id="IPR027417">
    <property type="entry name" value="P-loop_NTPase"/>
</dbReference>
<keyword evidence="14" id="KW-0966">Cell projection</keyword>
<dbReference type="Pfam" id="PF05783">
    <property type="entry name" value="DLIC"/>
    <property type="match status" value="1"/>
</dbReference>
<dbReference type="GO" id="GO:0005874">
    <property type="term" value="C:microtubule"/>
    <property type="evidence" value="ECO:0007669"/>
    <property type="project" value="UniProtKB-KW"/>
</dbReference>
<sequence length="424" mass="46025">MERKGSERSRSSDAKTTNSLSSTVASTKDIWLLLSALEPTVAPSKDDDALADAAAAVAPEERDTYTLLVGSKGAGKTSLLSAFRSSTKPEEIKPTTALDYVFVRLKAASATARPAVAHLWELAAAKCITEMMRVPLAPERVLNGALVVVLDLSAPGDVVPYLIKWLLTLYRVVHEILKAKERNPVEKAGVERLRQDAMARYGATHPDRDEVTPLPLPLLVVGNKWDAFRDEDSVKRKGVTQALRFLAHQYGATLLFTSTKDKSCVTQFRGVMKAFAFRAGGGPKGAKDVDPARPLFVPAGADLFEDIGFPKTARKTEFSREQHEEKARQWKRIAAEYYTPSGDVSDAWPGSSGASSSGGGGSGSGSGGSALESDGDAKDADGSARRETYPEPNIDRVRQRKAEELRRYREHRKKLLEKKAKAAA</sequence>
<evidence type="ECO:0000256" key="11">
    <source>
        <dbReference type="ARBA" id="ARBA00023069"/>
    </source>
</evidence>
<reference evidence="16" key="1">
    <citation type="submission" date="2021-12" db="EMBL/GenBank/DDBJ databases">
        <title>Prjna785345.</title>
        <authorList>
            <person name="Rujirawat T."/>
            <person name="Krajaejun T."/>
        </authorList>
    </citation>
    <scope>NUCLEOTIDE SEQUENCE</scope>
    <source>
        <strain evidence="16">Pi057C3</strain>
    </source>
</reference>
<dbReference type="GO" id="GO:0036064">
    <property type="term" value="C:ciliary basal body"/>
    <property type="evidence" value="ECO:0007669"/>
    <property type="project" value="TreeGrafter"/>
</dbReference>
<evidence type="ECO:0000256" key="13">
    <source>
        <dbReference type="ARBA" id="ARBA00023212"/>
    </source>
</evidence>
<dbReference type="GO" id="GO:0005813">
    <property type="term" value="C:centrosome"/>
    <property type="evidence" value="ECO:0007669"/>
    <property type="project" value="UniProtKB-SubCell"/>
</dbReference>
<dbReference type="AlphaFoldDB" id="A0AAD5LL38"/>
<feature type="compositionally biased region" description="Basic and acidic residues" evidence="15">
    <location>
        <begin position="1"/>
        <end position="13"/>
    </location>
</feature>
<dbReference type="Gene3D" id="3.40.50.300">
    <property type="entry name" value="P-loop containing nucleotide triphosphate hydrolases"/>
    <property type="match status" value="1"/>
</dbReference>
<evidence type="ECO:0000256" key="12">
    <source>
        <dbReference type="ARBA" id="ARBA00023175"/>
    </source>
</evidence>
<keyword evidence="10" id="KW-0243">Dynein</keyword>
<keyword evidence="6" id="KW-0217">Developmental protein</keyword>
<name>A0AAD5LL38_PYTIN</name>
<dbReference type="SUPFAM" id="SSF52540">
    <property type="entry name" value="P-loop containing nucleoside triphosphate hydrolases"/>
    <property type="match status" value="1"/>
</dbReference>
<evidence type="ECO:0000256" key="1">
    <source>
        <dbReference type="ARBA" id="ARBA00004120"/>
    </source>
</evidence>
<feature type="region of interest" description="Disordered" evidence="15">
    <location>
        <begin position="1"/>
        <end position="23"/>
    </location>
</feature>
<organism evidence="16 17">
    <name type="scientific">Pythium insidiosum</name>
    <name type="common">Pythiosis disease agent</name>
    <dbReference type="NCBI Taxonomy" id="114742"/>
    <lineage>
        <taxon>Eukaryota</taxon>
        <taxon>Sar</taxon>
        <taxon>Stramenopiles</taxon>
        <taxon>Oomycota</taxon>
        <taxon>Peronosporomycetes</taxon>
        <taxon>Pythiales</taxon>
        <taxon>Pythiaceae</taxon>
        <taxon>Pythium</taxon>
    </lineage>
</organism>
<evidence type="ECO:0000256" key="4">
    <source>
        <dbReference type="ARBA" id="ARBA00006831"/>
    </source>
</evidence>
<dbReference type="GO" id="GO:0005930">
    <property type="term" value="C:axoneme"/>
    <property type="evidence" value="ECO:0007669"/>
    <property type="project" value="UniProtKB-SubCell"/>
</dbReference>
<keyword evidence="13" id="KW-0206">Cytoskeleton</keyword>
<dbReference type="InterPro" id="IPR022780">
    <property type="entry name" value="Dynein_light_int_chain"/>
</dbReference>
<evidence type="ECO:0000256" key="9">
    <source>
        <dbReference type="ARBA" id="ARBA00022794"/>
    </source>
</evidence>
<evidence type="ECO:0000256" key="2">
    <source>
        <dbReference type="ARBA" id="ARBA00004300"/>
    </source>
</evidence>
<dbReference type="Proteomes" id="UP001209570">
    <property type="component" value="Unassembled WGS sequence"/>
</dbReference>
<evidence type="ECO:0000313" key="17">
    <source>
        <dbReference type="Proteomes" id="UP001209570"/>
    </source>
</evidence>
<dbReference type="InterPro" id="IPR040045">
    <property type="entry name" value="DYNC2LI1"/>
</dbReference>
<dbReference type="PANTHER" id="PTHR13236:SF0">
    <property type="entry name" value="CYTOPLASMIC DYNEIN 2 LIGHT INTERMEDIATE CHAIN 1"/>
    <property type="match status" value="1"/>
</dbReference>
<dbReference type="GO" id="GO:0045504">
    <property type="term" value="F:dynein heavy chain binding"/>
    <property type="evidence" value="ECO:0007669"/>
    <property type="project" value="TreeGrafter"/>
</dbReference>
<comment type="subcellular location">
    <subcellularLocation>
        <location evidence="3">Cytoplasm</location>
        <location evidence="3">Cytoskeleton</location>
        <location evidence="3">Cilium axoneme</location>
    </subcellularLocation>
    <subcellularLocation>
        <location evidence="1">Cytoplasm</location>
        <location evidence="1">Cytoskeleton</location>
        <location evidence="1">Cilium basal body</location>
    </subcellularLocation>
    <subcellularLocation>
        <location evidence="2">Cytoplasm</location>
        <location evidence="2">Cytoskeleton</location>
        <location evidence="2">Microtubule organizing center</location>
        <location evidence="2">Centrosome</location>
    </subcellularLocation>
</comment>
<evidence type="ECO:0000256" key="5">
    <source>
        <dbReference type="ARBA" id="ARBA00018863"/>
    </source>
</evidence>
<evidence type="ECO:0000256" key="7">
    <source>
        <dbReference type="ARBA" id="ARBA00022490"/>
    </source>
</evidence>
<feature type="region of interest" description="Disordered" evidence="15">
    <location>
        <begin position="344"/>
        <end position="402"/>
    </location>
</feature>
<accession>A0AAD5LL38</accession>
<keyword evidence="12" id="KW-0505">Motor protein</keyword>
<protein>
    <recommendedName>
        <fullName evidence="5">Cytoplasmic dynein 2 light intermediate chain 1</fullName>
    </recommendedName>
</protein>
<evidence type="ECO:0000256" key="10">
    <source>
        <dbReference type="ARBA" id="ARBA00023017"/>
    </source>
</evidence>
<proteinExistence type="inferred from homology"/>
<dbReference type="GO" id="GO:0035735">
    <property type="term" value="P:intraciliary transport involved in cilium assembly"/>
    <property type="evidence" value="ECO:0007669"/>
    <property type="project" value="InterPro"/>
</dbReference>
<comment type="similarity">
    <text evidence="4">Belongs to the dynein light intermediate chain family.</text>
</comment>
<evidence type="ECO:0000313" key="16">
    <source>
        <dbReference type="EMBL" id="KAJ0404651.1"/>
    </source>
</evidence>
<evidence type="ECO:0000256" key="3">
    <source>
        <dbReference type="ARBA" id="ARBA00004430"/>
    </source>
</evidence>
<dbReference type="GO" id="GO:0005868">
    <property type="term" value="C:cytoplasmic dynein complex"/>
    <property type="evidence" value="ECO:0007669"/>
    <property type="project" value="InterPro"/>
</dbReference>
<evidence type="ECO:0000256" key="14">
    <source>
        <dbReference type="ARBA" id="ARBA00023273"/>
    </source>
</evidence>
<dbReference type="PANTHER" id="PTHR13236">
    <property type="entry name" value="DYNEIN 2 LIGHT INTERMEDIATE CHAIN, ISOFORM 2"/>
    <property type="match status" value="1"/>
</dbReference>
<dbReference type="EMBL" id="JAKCXM010000059">
    <property type="protein sequence ID" value="KAJ0404651.1"/>
    <property type="molecule type" value="Genomic_DNA"/>
</dbReference>
<dbReference type="GO" id="GO:0035721">
    <property type="term" value="P:intraciliary retrograde transport"/>
    <property type="evidence" value="ECO:0007669"/>
    <property type="project" value="InterPro"/>
</dbReference>
<keyword evidence="17" id="KW-1185">Reference proteome</keyword>
<evidence type="ECO:0000256" key="8">
    <source>
        <dbReference type="ARBA" id="ARBA00022701"/>
    </source>
</evidence>
<keyword evidence="8" id="KW-0493">Microtubule</keyword>
<keyword evidence="7" id="KW-0963">Cytoplasm</keyword>
<evidence type="ECO:0000256" key="6">
    <source>
        <dbReference type="ARBA" id="ARBA00022473"/>
    </source>
</evidence>
<keyword evidence="9" id="KW-0970">Cilium biogenesis/degradation</keyword>